<keyword evidence="4 6" id="KW-1133">Transmembrane helix</keyword>
<sequence length="105" mass="11198">MAFYGIGEIIARLTHAPLPASVIGLALTLIALHRRWIKPGQLREGAHALLGRMLLFFVPAVPVLIEHREFAGILGVRLLLVVAIGTVLVMAVTGMVVQIVAGADD</sequence>
<organism evidence="7 8">
    <name type="scientific">Novosphingobium sediminicola</name>
    <dbReference type="NCBI Taxonomy" id="563162"/>
    <lineage>
        <taxon>Bacteria</taxon>
        <taxon>Pseudomonadati</taxon>
        <taxon>Pseudomonadota</taxon>
        <taxon>Alphaproteobacteria</taxon>
        <taxon>Sphingomonadales</taxon>
        <taxon>Sphingomonadaceae</taxon>
        <taxon>Novosphingobium</taxon>
    </lineage>
</organism>
<evidence type="ECO:0000256" key="5">
    <source>
        <dbReference type="ARBA" id="ARBA00023136"/>
    </source>
</evidence>
<dbReference type="GO" id="GO:0005886">
    <property type="term" value="C:plasma membrane"/>
    <property type="evidence" value="ECO:0007669"/>
    <property type="project" value="UniProtKB-SubCell"/>
</dbReference>
<evidence type="ECO:0000256" key="3">
    <source>
        <dbReference type="ARBA" id="ARBA00022692"/>
    </source>
</evidence>
<gene>
    <name evidence="7" type="ORF">GGR38_001599</name>
</gene>
<evidence type="ECO:0000256" key="1">
    <source>
        <dbReference type="ARBA" id="ARBA00004651"/>
    </source>
</evidence>
<evidence type="ECO:0000256" key="6">
    <source>
        <dbReference type="SAM" id="Phobius"/>
    </source>
</evidence>
<keyword evidence="2" id="KW-1003">Cell membrane</keyword>
<feature type="transmembrane region" description="Helical" evidence="6">
    <location>
        <begin position="45"/>
        <end position="65"/>
    </location>
</feature>
<evidence type="ECO:0000313" key="7">
    <source>
        <dbReference type="EMBL" id="MBB3954660.1"/>
    </source>
</evidence>
<dbReference type="PANTHER" id="PTHR33931:SF2">
    <property type="entry name" value="HOLIN-LIKE PROTEIN CIDA"/>
    <property type="match status" value="1"/>
</dbReference>
<dbReference type="PANTHER" id="PTHR33931">
    <property type="entry name" value="HOLIN-LIKE PROTEIN CIDA-RELATED"/>
    <property type="match status" value="1"/>
</dbReference>
<comment type="caution">
    <text evidence="7">The sequence shown here is derived from an EMBL/GenBank/DDBJ whole genome shotgun (WGS) entry which is preliminary data.</text>
</comment>
<dbReference type="AlphaFoldDB" id="A0A7W6CFU8"/>
<feature type="transmembrane region" description="Helical" evidence="6">
    <location>
        <begin position="16"/>
        <end position="33"/>
    </location>
</feature>
<proteinExistence type="predicted"/>
<evidence type="ECO:0000256" key="2">
    <source>
        <dbReference type="ARBA" id="ARBA00022475"/>
    </source>
</evidence>
<dbReference type="RefSeq" id="WP_183624314.1">
    <property type="nucleotide sequence ID" value="NZ_JACIDX010000005.1"/>
</dbReference>
<keyword evidence="8" id="KW-1185">Reference proteome</keyword>
<protein>
    <submittedName>
        <fullName evidence="7">Holin-like protein</fullName>
    </submittedName>
</protein>
<reference evidence="7 8" key="1">
    <citation type="submission" date="2020-08" db="EMBL/GenBank/DDBJ databases">
        <title>Genomic Encyclopedia of Type Strains, Phase IV (KMG-IV): sequencing the most valuable type-strain genomes for metagenomic binning, comparative biology and taxonomic classification.</title>
        <authorList>
            <person name="Goeker M."/>
        </authorList>
    </citation>
    <scope>NUCLEOTIDE SEQUENCE [LARGE SCALE GENOMIC DNA]</scope>
    <source>
        <strain evidence="7 8">DSM 27057</strain>
    </source>
</reference>
<accession>A0A7W6CFU8</accession>
<dbReference type="InterPro" id="IPR005538">
    <property type="entry name" value="LrgA/CidA"/>
</dbReference>
<evidence type="ECO:0000313" key="8">
    <source>
        <dbReference type="Proteomes" id="UP000548867"/>
    </source>
</evidence>
<comment type="subcellular location">
    <subcellularLocation>
        <location evidence="1">Cell membrane</location>
        <topology evidence="1">Multi-pass membrane protein</topology>
    </subcellularLocation>
</comment>
<dbReference type="Proteomes" id="UP000548867">
    <property type="component" value="Unassembled WGS sequence"/>
</dbReference>
<name>A0A7W6CFU8_9SPHN</name>
<evidence type="ECO:0000256" key="4">
    <source>
        <dbReference type="ARBA" id="ARBA00022989"/>
    </source>
</evidence>
<feature type="transmembrane region" description="Helical" evidence="6">
    <location>
        <begin position="77"/>
        <end position="101"/>
    </location>
</feature>
<keyword evidence="3 6" id="KW-0812">Transmembrane</keyword>
<keyword evidence="5 6" id="KW-0472">Membrane</keyword>
<dbReference type="Pfam" id="PF03788">
    <property type="entry name" value="LrgA"/>
    <property type="match status" value="1"/>
</dbReference>
<dbReference type="EMBL" id="JACIDX010000005">
    <property type="protein sequence ID" value="MBB3954660.1"/>
    <property type="molecule type" value="Genomic_DNA"/>
</dbReference>